<sequence>MNKKLQKVLDEIEKTETKIAQWQEHLKMLLVQKKQLEDTEILKSIRSMRLESRELLQVLEKLQKGEFQLTGNRYENPRKSDFSEKEETKEETNGEREI</sequence>
<dbReference type="InterPro" id="IPR025464">
    <property type="entry name" value="DUF4315"/>
</dbReference>
<reference evidence="3 4" key="1">
    <citation type="journal article" date="2017" name="Genome Med.">
        <title>A novel Ruminococcus gnavus clade enriched in inflammatory bowel disease patients.</title>
        <authorList>
            <person name="Hall A.B."/>
            <person name="Yassour M."/>
            <person name="Sauk J."/>
            <person name="Garner A."/>
            <person name="Jiang X."/>
            <person name="Arthur T."/>
            <person name="Lagoudas G.K."/>
            <person name="Vatanen T."/>
            <person name="Fornelos N."/>
            <person name="Wilson R."/>
            <person name="Bertha M."/>
            <person name="Cohen M."/>
            <person name="Garber J."/>
            <person name="Khalili H."/>
            <person name="Gevers D."/>
            <person name="Ananthakrishnan A.N."/>
            <person name="Kugathasan S."/>
            <person name="Lander E.S."/>
            <person name="Blainey P."/>
            <person name="Vlamakis H."/>
            <person name="Xavier R.J."/>
            <person name="Huttenhower C."/>
        </authorList>
    </citation>
    <scope>NUCLEOTIDE SEQUENCE [LARGE SCALE GENOMIC DNA]</scope>
    <source>
        <strain evidence="3 4">RJX1118</strain>
    </source>
</reference>
<dbReference type="EMBL" id="NIHM01000012">
    <property type="protein sequence ID" value="PLT54510.1"/>
    <property type="molecule type" value="Genomic_DNA"/>
</dbReference>
<evidence type="ECO:0000256" key="2">
    <source>
        <dbReference type="SAM" id="MobiDB-lite"/>
    </source>
</evidence>
<feature type="compositionally biased region" description="Basic and acidic residues" evidence="2">
    <location>
        <begin position="75"/>
        <end position="98"/>
    </location>
</feature>
<name>A0A2N5NH83_MEDGN</name>
<evidence type="ECO:0000313" key="3">
    <source>
        <dbReference type="EMBL" id="PLT54510.1"/>
    </source>
</evidence>
<dbReference type="AlphaFoldDB" id="A0A2N5NH83"/>
<feature type="region of interest" description="Disordered" evidence="2">
    <location>
        <begin position="69"/>
        <end position="98"/>
    </location>
</feature>
<comment type="caution">
    <text evidence="3">The sequence shown here is derived from an EMBL/GenBank/DDBJ whole genome shotgun (WGS) entry which is preliminary data.</text>
</comment>
<dbReference type="Pfam" id="PF14193">
    <property type="entry name" value="DUF4315"/>
    <property type="match status" value="1"/>
</dbReference>
<feature type="coiled-coil region" evidence="1">
    <location>
        <begin position="5"/>
        <end position="39"/>
    </location>
</feature>
<evidence type="ECO:0000256" key="1">
    <source>
        <dbReference type="SAM" id="Coils"/>
    </source>
</evidence>
<evidence type="ECO:0008006" key="5">
    <source>
        <dbReference type="Google" id="ProtNLM"/>
    </source>
</evidence>
<accession>A0A2N5NH83</accession>
<organism evidence="3 4">
    <name type="scientific">Mediterraneibacter gnavus</name>
    <name type="common">Ruminococcus gnavus</name>
    <dbReference type="NCBI Taxonomy" id="33038"/>
    <lineage>
        <taxon>Bacteria</taxon>
        <taxon>Bacillati</taxon>
        <taxon>Bacillota</taxon>
        <taxon>Clostridia</taxon>
        <taxon>Lachnospirales</taxon>
        <taxon>Lachnospiraceae</taxon>
        <taxon>Mediterraneibacter</taxon>
    </lineage>
</organism>
<dbReference type="RefSeq" id="WP_101879800.1">
    <property type="nucleotide sequence ID" value="NZ_NIHM01000012.1"/>
</dbReference>
<dbReference type="Proteomes" id="UP000234849">
    <property type="component" value="Unassembled WGS sequence"/>
</dbReference>
<evidence type="ECO:0000313" key="4">
    <source>
        <dbReference type="Proteomes" id="UP000234849"/>
    </source>
</evidence>
<gene>
    <name evidence="3" type="ORF">CDL18_09550</name>
</gene>
<proteinExistence type="predicted"/>
<protein>
    <recommendedName>
        <fullName evidence="5">DUF4315 family protein</fullName>
    </recommendedName>
</protein>
<keyword evidence="1" id="KW-0175">Coiled coil</keyword>